<evidence type="ECO:0000313" key="1">
    <source>
        <dbReference type="EMBL" id="SFU01332.1"/>
    </source>
</evidence>
<name>A0A1I7CPI9_9ACTN</name>
<dbReference type="EMBL" id="FPBA01000024">
    <property type="protein sequence ID" value="SFU01332.1"/>
    <property type="molecule type" value="Genomic_DNA"/>
</dbReference>
<sequence length="65" mass="7012">MAKYEILEDRCVQTANCVEIAPSLFGFDDDGVVTTLKDSSEGPDEQEALNNAVRGCPALAIVHDE</sequence>
<reference evidence="2" key="1">
    <citation type="submission" date="2016-10" db="EMBL/GenBank/DDBJ databases">
        <authorList>
            <person name="Varghese N."/>
            <person name="Submissions S."/>
        </authorList>
    </citation>
    <scope>NUCLEOTIDE SEQUENCE [LARGE SCALE GENOMIC DNA]</scope>
    <source>
        <strain evidence="2">DSM 46136</strain>
    </source>
</reference>
<dbReference type="AlphaFoldDB" id="A0A1I7CPI9"/>
<dbReference type="SUPFAM" id="SSF54862">
    <property type="entry name" value="4Fe-4S ferredoxins"/>
    <property type="match status" value="1"/>
</dbReference>
<gene>
    <name evidence="1" type="ORF">SAMN05660657_04733</name>
</gene>
<protein>
    <submittedName>
        <fullName evidence="1">4Fe-4S single cluster domain-containing protein</fullName>
    </submittedName>
</protein>
<organism evidence="1 2">
    <name type="scientific">Geodermatophilus amargosae</name>
    <dbReference type="NCBI Taxonomy" id="1296565"/>
    <lineage>
        <taxon>Bacteria</taxon>
        <taxon>Bacillati</taxon>
        <taxon>Actinomycetota</taxon>
        <taxon>Actinomycetes</taxon>
        <taxon>Geodermatophilales</taxon>
        <taxon>Geodermatophilaceae</taxon>
        <taxon>Geodermatophilus</taxon>
    </lineage>
</organism>
<dbReference type="Pfam" id="PF13370">
    <property type="entry name" value="Fer4_13"/>
    <property type="match status" value="1"/>
</dbReference>
<dbReference type="Gene3D" id="3.30.70.20">
    <property type="match status" value="1"/>
</dbReference>
<dbReference type="RefSeq" id="WP_139246006.1">
    <property type="nucleotide sequence ID" value="NZ_FPBA01000024.1"/>
</dbReference>
<dbReference type="Proteomes" id="UP000199546">
    <property type="component" value="Unassembled WGS sequence"/>
</dbReference>
<accession>A0A1I7CPI9</accession>
<proteinExistence type="predicted"/>
<evidence type="ECO:0000313" key="2">
    <source>
        <dbReference type="Proteomes" id="UP000199546"/>
    </source>
</evidence>
<dbReference type="OrthoDB" id="14703at2"/>
<keyword evidence="2" id="KW-1185">Reference proteome</keyword>